<dbReference type="InterPro" id="IPR017853">
    <property type="entry name" value="GH"/>
</dbReference>
<dbReference type="Gene3D" id="3.20.20.80">
    <property type="entry name" value="Glycosidases"/>
    <property type="match status" value="1"/>
</dbReference>
<feature type="chain" id="PRO_5009523054" evidence="1">
    <location>
        <begin position="22"/>
        <end position="375"/>
    </location>
</feature>
<feature type="signal peptide" evidence="1">
    <location>
        <begin position="1"/>
        <end position="21"/>
    </location>
</feature>
<reference evidence="2 3" key="1">
    <citation type="journal article" date="2016" name="Nat. Commun.">
        <title>Thousands of microbial genomes shed light on interconnected biogeochemical processes in an aquifer system.</title>
        <authorList>
            <person name="Anantharaman K."/>
            <person name="Brown C.T."/>
            <person name="Hug L.A."/>
            <person name="Sharon I."/>
            <person name="Castelle C.J."/>
            <person name="Probst A.J."/>
            <person name="Thomas B.C."/>
            <person name="Singh A."/>
            <person name="Wilkins M.J."/>
            <person name="Karaoz U."/>
            <person name="Brodie E.L."/>
            <person name="Williams K.H."/>
            <person name="Hubbard S.S."/>
            <person name="Banfield J.F."/>
        </authorList>
    </citation>
    <scope>NUCLEOTIDE SEQUENCE [LARGE SCALE GENOMIC DNA]</scope>
</reference>
<proteinExistence type="predicted"/>
<organism evidence="2 3">
    <name type="scientific">Candidatus Gottesmanbacteria bacterium RIFCSPLOWO2_01_FULL_42_22</name>
    <dbReference type="NCBI Taxonomy" id="1798391"/>
    <lineage>
        <taxon>Bacteria</taxon>
        <taxon>Candidatus Gottesmaniibacteriota</taxon>
    </lineage>
</organism>
<comment type="caution">
    <text evidence="2">The sequence shown here is derived from an EMBL/GenBank/DDBJ whole genome shotgun (WGS) entry which is preliminary data.</text>
</comment>
<sequence>MIRLSLALLFLFTISATPVPAFYDPLSRVNNKYGIHIIDENDLMSAAALVNSSGGDWGYVTLVIPENERKQEKWQTAFNEMRRLHLIPLIRLATELEGDTWTKPEENQAEIWADFLDSLNWPIKNRYVIIFNEPNHRKEWGGELDPTAYADILDKFISALSNKSEDFFILPAGFDASAANTGDTMDEAAYLKAMAGHKKSVFEAIDGWTSHSYPNPHFLGLASDRGRGTVSNFIWELNLLKSWGIERNLPIFITETGWPHNEAGANYLYSPETISDFINETAGSIWTDERIAAITPFVLNYQSFPFVSFSWQKLNSDKFYTHFDTYRSLLKIRGEPLFNLEEPTPTIQKSNPQTTSLFQLFRYAIFPFRQILKLI</sequence>
<dbReference type="Proteomes" id="UP000176228">
    <property type="component" value="Unassembled WGS sequence"/>
</dbReference>
<dbReference type="AlphaFoldDB" id="A0A1F6BB87"/>
<evidence type="ECO:0000256" key="1">
    <source>
        <dbReference type="SAM" id="SignalP"/>
    </source>
</evidence>
<name>A0A1F6BB87_9BACT</name>
<gene>
    <name evidence="2" type="ORF">A2968_03475</name>
</gene>
<protein>
    <submittedName>
        <fullName evidence="2">Uncharacterized protein</fullName>
    </submittedName>
</protein>
<keyword evidence="1" id="KW-0732">Signal</keyword>
<accession>A0A1F6BB87</accession>
<dbReference type="EMBL" id="MFJU01000035">
    <property type="protein sequence ID" value="OGG34204.1"/>
    <property type="molecule type" value="Genomic_DNA"/>
</dbReference>
<dbReference type="SUPFAM" id="SSF51445">
    <property type="entry name" value="(Trans)glycosidases"/>
    <property type="match status" value="1"/>
</dbReference>
<evidence type="ECO:0000313" key="2">
    <source>
        <dbReference type="EMBL" id="OGG34204.1"/>
    </source>
</evidence>
<evidence type="ECO:0000313" key="3">
    <source>
        <dbReference type="Proteomes" id="UP000176228"/>
    </source>
</evidence>